<dbReference type="EMBL" id="CAEZZX010000090">
    <property type="protein sequence ID" value="CAB4778418.1"/>
    <property type="molecule type" value="Genomic_DNA"/>
</dbReference>
<feature type="transmembrane region" description="Helical" evidence="1">
    <location>
        <begin position="42"/>
        <end position="63"/>
    </location>
</feature>
<feature type="transmembrane region" description="Helical" evidence="1">
    <location>
        <begin position="75"/>
        <end position="92"/>
    </location>
</feature>
<name>A0A6J6W609_9ZZZZ</name>
<gene>
    <name evidence="2" type="ORF">UFOPK2938_00554</name>
</gene>
<organism evidence="2">
    <name type="scientific">freshwater metagenome</name>
    <dbReference type="NCBI Taxonomy" id="449393"/>
    <lineage>
        <taxon>unclassified sequences</taxon>
        <taxon>metagenomes</taxon>
        <taxon>ecological metagenomes</taxon>
    </lineage>
</organism>
<feature type="transmembrane region" description="Helical" evidence="1">
    <location>
        <begin position="268"/>
        <end position="291"/>
    </location>
</feature>
<feature type="transmembrane region" description="Helical" evidence="1">
    <location>
        <begin position="12"/>
        <end position="30"/>
    </location>
</feature>
<feature type="transmembrane region" description="Helical" evidence="1">
    <location>
        <begin position="195"/>
        <end position="215"/>
    </location>
</feature>
<sequence length="387" mass="42388">MLANEETAEDVTSYVTLFFDMALVLVVTNLSDFLTGTPSIRYILITCAVAVPIWWAWVGFSFFTARFSQSNPSTSILLISAALLATTLATTLDSSWNLRVQVFFIAFAGMRWCLVLMYAFAAKRTDSELAWFYAKGFGVAAAIATVCVFLPKPWCFFVFFVGLVISILLPVLAGRLKLLSTKPINPQHLTERFNLLFMIGLGTALFCVGEAIANSKNSSESFTLGALYFALITVVFWRFFAPVGKEFKQNEVFTSLSGPKGGRLARDLYSYGQFPGFVGVVLISASVKVLISEHDAALNPTISLIVALGLLCVMLSILAIDITLWNRIAGWKQVWIIPGIALALLLFNKSPVVLLLTLIALTFASGIQGSRMRAKSLRNINVTTPTP</sequence>
<feature type="transmembrane region" description="Helical" evidence="1">
    <location>
        <begin position="132"/>
        <end position="151"/>
    </location>
</feature>
<evidence type="ECO:0000313" key="2">
    <source>
        <dbReference type="EMBL" id="CAB4778418.1"/>
    </source>
</evidence>
<dbReference type="AlphaFoldDB" id="A0A6J6W609"/>
<reference evidence="2" key="1">
    <citation type="submission" date="2020-05" db="EMBL/GenBank/DDBJ databases">
        <authorList>
            <person name="Chiriac C."/>
            <person name="Salcher M."/>
            <person name="Ghai R."/>
            <person name="Kavagutti S V."/>
        </authorList>
    </citation>
    <scope>NUCLEOTIDE SEQUENCE</scope>
</reference>
<feature type="transmembrane region" description="Helical" evidence="1">
    <location>
        <begin position="297"/>
        <end position="318"/>
    </location>
</feature>
<feature type="transmembrane region" description="Helical" evidence="1">
    <location>
        <begin position="353"/>
        <end position="370"/>
    </location>
</feature>
<protein>
    <submittedName>
        <fullName evidence="2">Unannotated protein</fullName>
    </submittedName>
</protein>
<accession>A0A6J6W609</accession>
<dbReference type="InterPro" id="IPR010640">
    <property type="entry name" value="Low_temperature_requirement_A"/>
</dbReference>
<feature type="transmembrane region" description="Helical" evidence="1">
    <location>
        <begin position="221"/>
        <end position="240"/>
    </location>
</feature>
<keyword evidence="1" id="KW-0472">Membrane</keyword>
<feature type="transmembrane region" description="Helical" evidence="1">
    <location>
        <begin position="157"/>
        <end position="174"/>
    </location>
</feature>
<proteinExistence type="predicted"/>
<dbReference type="PANTHER" id="PTHR36840:SF1">
    <property type="entry name" value="BLL5714 PROTEIN"/>
    <property type="match status" value="1"/>
</dbReference>
<dbReference type="PANTHER" id="PTHR36840">
    <property type="entry name" value="BLL5714 PROTEIN"/>
    <property type="match status" value="1"/>
</dbReference>
<evidence type="ECO:0000256" key="1">
    <source>
        <dbReference type="SAM" id="Phobius"/>
    </source>
</evidence>
<feature type="transmembrane region" description="Helical" evidence="1">
    <location>
        <begin position="98"/>
        <end position="120"/>
    </location>
</feature>
<keyword evidence="1" id="KW-0812">Transmembrane</keyword>
<keyword evidence="1" id="KW-1133">Transmembrane helix</keyword>
<dbReference type="Pfam" id="PF06772">
    <property type="entry name" value="LtrA"/>
    <property type="match status" value="1"/>
</dbReference>